<keyword evidence="2" id="KW-1003">Cell membrane</keyword>
<dbReference type="GO" id="GO:0005886">
    <property type="term" value="C:plasma membrane"/>
    <property type="evidence" value="ECO:0007669"/>
    <property type="project" value="UniProtKB-SubCell"/>
</dbReference>
<dbReference type="AlphaFoldDB" id="A0A1A6C0V4"/>
<name>A0A1A6C0V4_9GAMM</name>
<proteinExistence type="predicted"/>
<feature type="transmembrane region" description="Helical" evidence="6">
    <location>
        <begin position="7"/>
        <end position="27"/>
    </location>
</feature>
<keyword evidence="5 6" id="KW-0472">Membrane</keyword>
<dbReference type="InterPro" id="IPR043428">
    <property type="entry name" value="LivM-like"/>
</dbReference>
<protein>
    <submittedName>
        <fullName evidence="7">ABC transporter permease</fullName>
    </submittedName>
</protein>
<feature type="transmembrane region" description="Helical" evidence="6">
    <location>
        <begin position="97"/>
        <end position="118"/>
    </location>
</feature>
<evidence type="ECO:0000256" key="2">
    <source>
        <dbReference type="ARBA" id="ARBA00022475"/>
    </source>
</evidence>
<reference evidence="7 8" key="1">
    <citation type="journal article" date="2014" name="Genome Announc.">
        <title>Draft Genome Sequence of the Iron-Oxidizing, Acidophilic, and Halotolerant 'Thiobacillus prosperus' Type Strain DSM 5130.</title>
        <authorList>
            <person name="Ossandon F.J."/>
            <person name="Cardenas J.P."/>
            <person name="Corbett M."/>
            <person name="Quatrini R."/>
            <person name="Holmes D.S."/>
            <person name="Watkin E."/>
        </authorList>
    </citation>
    <scope>NUCLEOTIDE SEQUENCE [LARGE SCALE GENOMIC DNA]</scope>
    <source>
        <strain evidence="7 8">DSM 5130</strain>
    </source>
</reference>
<evidence type="ECO:0000256" key="6">
    <source>
        <dbReference type="SAM" id="Phobius"/>
    </source>
</evidence>
<feature type="transmembrane region" description="Helical" evidence="6">
    <location>
        <begin position="172"/>
        <end position="189"/>
    </location>
</feature>
<sequence length="344" mass="36596">MSARLQRLSAPAWTGLIVAGLVVPWLFPHHLTVFAFAWCMVVLALSWDICGGQMGYNSFGNIFFFGIGMYACAVVQRDLWHGVASGQAQLVLTAPQYLIGLGLGLVAGVVAAVALAFLLGSQILGMRGHYFAICTLGLGIAAGEIATGVDFIGAGSGMVTPLMPAGLPGKEIFYYAFFMLLALFALWLLSRLYAGRFGLALNAIRDNEDKAEAMGLPTVAYKTTAWAVSAALLALAGGGVGNLVGFIDPIDVAFAGASFGVWMILMAILGGKGTLWGPLIGAFLFYAAKEVTWTYFLGWQRVMLGALIVIIVVFFPEGIMGWLRERFPARFGGAPASETQEDRS</sequence>
<evidence type="ECO:0000256" key="5">
    <source>
        <dbReference type="ARBA" id="ARBA00023136"/>
    </source>
</evidence>
<keyword evidence="4 6" id="KW-1133">Transmembrane helix</keyword>
<dbReference type="PANTHER" id="PTHR30482:SF10">
    <property type="entry name" value="HIGH-AFFINITY BRANCHED-CHAIN AMINO ACID TRANSPORT PROTEIN BRAE"/>
    <property type="match status" value="1"/>
</dbReference>
<comment type="subcellular location">
    <subcellularLocation>
        <location evidence="1">Cell inner membrane</location>
        <topology evidence="1">Multi-pass membrane protein</topology>
    </subcellularLocation>
</comment>
<feature type="transmembrane region" description="Helical" evidence="6">
    <location>
        <begin position="33"/>
        <end position="51"/>
    </location>
</feature>
<organism evidence="7 8">
    <name type="scientific">Acidihalobacter prosperus</name>
    <dbReference type="NCBI Taxonomy" id="160660"/>
    <lineage>
        <taxon>Bacteria</taxon>
        <taxon>Pseudomonadati</taxon>
        <taxon>Pseudomonadota</taxon>
        <taxon>Gammaproteobacteria</taxon>
        <taxon>Chromatiales</taxon>
        <taxon>Ectothiorhodospiraceae</taxon>
        <taxon>Acidihalobacter</taxon>
    </lineage>
</organism>
<dbReference type="Pfam" id="PF02653">
    <property type="entry name" value="BPD_transp_2"/>
    <property type="match status" value="1"/>
</dbReference>
<accession>A0A1A6C0V4</accession>
<dbReference type="RefSeq" id="WP_201786987.1">
    <property type="nucleotide sequence ID" value="NZ_JQSG02000006.1"/>
</dbReference>
<evidence type="ECO:0000256" key="3">
    <source>
        <dbReference type="ARBA" id="ARBA00022692"/>
    </source>
</evidence>
<dbReference type="EMBL" id="JQSG02000006">
    <property type="protein sequence ID" value="OBS08183.1"/>
    <property type="molecule type" value="Genomic_DNA"/>
</dbReference>
<feature type="transmembrane region" description="Helical" evidence="6">
    <location>
        <begin position="302"/>
        <end position="323"/>
    </location>
</feature>
<evidence type="ECO:0000256" key="4">
    <source>
        <dbReference type="ARBA" id="ARBA00022989"/>
    </source>
</evidence>
<feature type="transmembrane region" description="Helical" evidence="6">
    <location>
        <begin position="224"/>
        <end position="246"/>
    </location>
</feature>
<evidence type="ECO:0000313" key="8">
    <source>
        <dbReference type="Proteomes" id="UP000029273"/>
    </source>
</evidence>
<feature type="transmembrane region" description="Helical" evidence="6">
    <location>
        <begin position="58"/>
        <end position="77"/>
    </location>
</feature>
<dbReference type="PANTHER" id="PTHR30482">
    <property type="entry name" value="HIGH-AFFINITY BRANCHED-CHAIN AMINO ACID TRANSPORT SYSTEM PERMEASE"/>
    <property type="match status" value="1"/>
</dbReference>
<gene>
    <name evidence="7" type="ORF">Thpro_022433</name>
</gene>
<comment type="caution">
    <text evidence="7">The sequence shown here is derived from an EMBL/GenBank/DDBJ whole genome shotgun (WGS) entry which is preliminary data.</text>
</comment>
<evidence type="ECO:0000256" key="1">
    <source>
        <dbReference type="ARBA" id="ARBA00004429"/>
    </source>
</evidence>
<keyword evidence="3 6" id="KW-0812">Transmembrane</keyword>
<feature type="transmembrane region" description="Helical" evidence="6">
    <location>
        <begin position="130"/>
        <end position="152"/>
    </location>
</feature>
<dbReference type="InterPro" id="IPR001851">
    <property type="entry name" value="ABC_transp_permease"/>
</dbReference>
<dbReference type="CDD" id="cd06581">
    <property type="entry name" value="TM_PBP1_LivM_like"/>
    <property type="match status" value="1"/>
</dbReference>
<dbReference type="Proteomes" id="UP000029273">
    <property type="component" value="Unassembled WGS sequence"/>
</dbReference>
<keyword evidence="8" id="KW-1185">Reference proteome</keyword>
<dbReference type="GO" id="GO:0015658">
    <property type="term" value="F:branched-chain amino acid transmembrane transporter activity"/>
    <property type="evidence" value="ECO:0007669"/>
    <property type="project" value="InterPro"/>
</dbReference>
<evidence type="ECO:0000313" key="7">
    <source>
        <dbReference type="EMBL" id="OBS08183.1"/>
    </source>
</evidence>